<comment type="similarity">
    <text evidence="10">Belongs to the NAD synthetase family.</text>
</comment>
<dbReference type="GO" id="GO:0009435">
    <property type="term" value="P:NAD+ biosynthetic process"/>
    <property type="evidence" value="ECO:0007669"/>
    <property type="project" value="UniProtKB-UniRule"/>
</dbReference>
<feature type="binding site" evidence="7">
    <location>
        <position position="182"/>
    </location>
    <ligand>
        <name>L-glutamine</name>
        <dbReference type="ChEBI" id="CHEBI:58359"/>
    </ligand>
</feature>
<dbReference type="GO" id="GO:0003952">
    <property type="term" value="F:NAD+ synthase (glutamine-hydrolyzing) activity"/>
    <property type="evidence" value="ECO:0007669"/>
    <property type="project" value="UniProtKB-UniRule"/>
</dbReference>
<evidence type="ECO:0000256" key="3">
    <source>
        <dbReference type="ARBA" id="ARBA00022598"/>
    </source>
</evidence>
<dbReference type="EC" id="6.3.5.1" evidence="7 8"/>
<dbReference type="PROSITE" id="PS50263">
    <property type="entry name" value="CN_HYDROLASE"/>
    <property type="match status" value="1"/>
</dbReference>
<evidence type="ECO:0000256" key="2">
    <source>
        <dbReference type="ARBA" id="ARBA00007145"/>
    </source>
</evidence>
<keyword evidence="6 7" id="KW-0520">NAD</keyword>
<dbReference type="GO" id="GO:0005737">
    <property type="term" value="C:cytoplasm"/>
    <property type="evidence" value="ECO:0007669"/>
    <property type="project" value="InterPro"/>
</dbReference>
<feature type="binding site" evidence="7">
    <location>
        <position position="547"/>
    </location>
    <ligand>
        <name>deamido-NAD(+)</name>
        <dbReference type="ChEBI" id="CHEBI:58437"/>
        <note>ligand shared between two neighboring subunits</note>
    </ligand>
</feature>
<dbReference type="Pfam" id="PF02540">
    <property type="entry name" value="NAD_synthase"/>
    <property type="match status" value="1"/>
</dbReference>
<name>A0A1S7LMV1_MAGMO</name>
<organism evidence="12">
    <name type="scientific">Magnetococcus massalia (strain MO-1)</name>
    <dbReference type="NCBI Taxonomy" id="451514"/>
    <lineage>
        <taxon>Bacteria</taxon>
        <taxon>Pseudomonadati</taxon>
        <taxon>Pseudomonadota</taxon>
        <taxon>Magnetococcia</taxon>
        <taxon>Magnetococcales</taxon>
        <taxon>Magnetococcaceae</taxon>
        <taxon>Magnetococcus</taxon>
    </lineage>
</organism>
<evidence type="ECO:0000256" key="7">
    <source>
        <dbReference type="HAMAP-Rule" id="MF_02090"/>
    </source>
</evidence>
<proteinExistence type="inferred from homology"/>
<feature type="active site" description="Nucleophile; for glutaminase activity" evidence="7">
    <location>
        <position position="149"/>
    </location>
</feature>
<dbReference type="GO" id="GO:0005524">
    <property type="term" value="F:ATP binding"/>
    <property type="evidence" value="ECO:0007669"/>
    <property type="project" value="UniProtKB-UniRule"/>
</dbReference>
<feature type="active site" description="Proton acceptor; for glutaminase activity" evidence="7">
    <location>
        <position position="43"/>
    </location>
</feature>
<comment type="catalytic activity">
    <reaction evidence="7 8">
        <text>deamido-NAD(+) + L-glutamine + ATP + H2O = L-glutamate + AMP + diphosphate + NAD(+) + H(+)</text>
        <dbReference type="Rhea" id="RHEA:24384"/>
        <dbReference type="ChEBI" id="CHEBI:15377"/>
        <dbReference type="ChEBI" id="CHEBI:15378"/>
        <dbReference type="ChEBI" id="CHEBI:29985"/>
        <dbReference type="ChEBI" id="CHEBI:30616"/>
        <dbReference type="ChEBI" id="CHEBI:33019"/>
        <dbReference type="ChEBI" id="CHEBI:57540"/>
        <dbReference type="ChEBI" id="CHEBI:58359"/>
        <dbReference type="ChEBI" id="CHEBI:58437"/>
        <dbReference type="ChEBI" id="CHEBI:456215"/>
        <dbReference type="EC" id="6.3.5.1"/>
    </reaction>
</comment>
<feature type="binding site" evidence="7">
    <location>
        <position position="402"/>
    </location>
    <ligand>
        <name>deamido-NAD(+)</name>
        <dbReference type="ChEBI" id="CHEBI:58437"/>
        <note>ligand shared between two neighboring subunits</note>
    </ligand>
</feature>
<evidence type="ECO:0000256" key="4">
    <source>
        <dbReference type="ARBA" id="ARBA00022741"/>
    </source>
</evidence>
<feature type="binding site" evidence="7">
    <location>
        <begin position="319"/>
        <end position="326"/>
    </location>
    <ligand>
        <name>ATP</name>
        <dbReference type="ChEBI" id="CHEBI:30616"/>
    </ligand>
</feature>
<keyword evidence="3 7" id="KW-0436">Ligase</keyword>
<dbReference type="EMBL" id="LO017727">
    <property type="protein sequence ID" value="CRH07464.1"/>
    <property type="molecule type" value="Genomic_DNA"/>
</dbReference>
<comment type="function">
    <text evidence="7">Catalyzes the ATP-dependent amidation of deamido-NAD to form NAD. Uses L-glutamine as a nitrogen source.</text>
</comment>
<feature type="domain" description="CN hydrolase" evidence="11">
    <location>
        <begin position="3"/>
        <end position="246"/>
    </location>
</feature>
<dbReference type="AlphaFoldDB" id="A0A1S7LMV1"/>
<comment type="caution">
    <text evidence="7">Lacks conserved residue(s) required for the propagation of feature annotation.</text>
</comment>
<sequence>MEFTLAIAQINTHVGALEKNRLAMEEAARHARRMGTKLIVFPELSLTGYPPEDLLLKPFFLQSVAEEEAKLQENLGTLGIDAIYGTPRLNAQGELWNTAVLVEGGQERHLVIKQELPNYGVFDERRYFTPGHEAQTVTYHDIPLGITVCEDIWHADGPARTLAKLGARFIINLNASPYRIGKWQEREAVIRERVGDTNLPVLYVNLVGGQDELVFDGGSFAMDHQGKLVGRCHFFSEEIRLMRVRWDGESAVEWVPVHGIDEGPVRLTAPIEGGDWRAPRQHGEDIEPALEPLEEIYEALKFGLHDYVRKNGFKGVVLGLSGGIDSALTAAIAVDALGPENVESVMMPSPYTSGESLTDAKVCAENLGTRLSHLNIGPLFERFKKELAGEFAGLPEDVTEENIQPRIRGTLLMALSNKKGTLLVTTGNKSEMSVGYATLYGDMAGGYSVLKDVLKMTCFELCRWRNQQAEKMGKPLPIPENIIEKPPSAELRPDQKDTDSLPPYPILDEILHRYVECEEGLEEITAAGVDRQEAARVIAMVDRNEYKRRQAPPGVRINHRAFGKARRYPLTNGFKVR</sequence>
<protein>
    <recommendedName>
        <fullName evidence="7 8">Glutamine-dependent NAD(+) synthetase</fullName>
        <ecNumber evidence="7 8">6.3.5.1</ecNumber>
    </recommendedName>
    <alternativeName>
        <fullName evidence="7 8">NAD(+) synthase [glutamine-hydrolyzing]</fullName>
    </alternativeName>
</protein>
<dbReference type="SUPFAM" id="SSF56317">
    <property type="entry name" value="Carbon-nitrogen hydrolase"/>
    <property type="match status" value="1"/>
</dbReference>
<evidence type="ECO:0000256" key="10">
    <source>
        <dbReference type="RuleBase" id="RU003811"/>
    </source>
</evidence>
<dbReference type="HAMAP" id="MF_02090">
    <property type="entry name" value="NadE_glutamine_dep"/>
    <property type="match status" value="1"/>
</dbReference>
<evidence type="ECO:0000256" key="5">
    <source>
        <dbReference type="ARBA" id="ARBA00022840"/>
    </source>
</evidence>
<dbReference type="GO" id="GO:0008795">
    <property type="term" value="F:NAD+ synthase activity"/>
    <property type="evidence" value="ECO:0007669"/>
    <property type="project" value="UniProtKB-UniRule"/>
</dbReference>
<dbReference type="SUPFAM" id="SSF52402">
    <property type="entry name" value="Adenine nucleotide alpha hydrolases-like"/>
    <property type="match status" value="1"/>
</dbReference>
<feature type="binding site" evidence="7">
    <location>
        <position position="426"/>
    </location>
    <ligand>
        <name>ATP</name>
        <dbReference type="ChEBI" id="CHEBI:30616"/>
    </ligand>
</feature>
<dbReference type="InterPro" id="IPR003010">
    <property type="entry name" value="C-N_Hydrolase"/>
</dbReference>
<dbReference type="GO" id="GO:0000257">
    <property type="term" value="F:nitrilase activity"/>
    <property type="evidence" value="ECO:0007669"/>
    <property type="project" value="UniProtKB-ARBA"/>
</dbReference>
<keyword evidence="4 7" id="KW-0547">Nucleotide-binding</keyword>
<evidence type="ECO:0000259" key="11">
    <source>
        <dbReference type="PROSITE" id="PS50263"/>
    </source>
</evidence>
<dbReference type="NCBIfam" id="NF010588">
    <property type="entry name" value="PRK13981.1"/>
    <property type="match status" value="1"/>
</dbReference>
<reference evidence="12" key="1">
    <citation type="submission" date="2015-04" db="EMBL/GenBank/DDBJ databases">
        <authorList>
            <person name="Syromyatnikov M.Y."/>
            <person name="Popov V.N."/>
        </authorList>
    </citation>
    <scope>NUCLEOTIDE SEQUENCE</scope>
    <source>
        <strain evidence="12">MO-1</strain>
    </source>
</reference>
<gene>
    <name evidence="7 12" type="primary">nadE</name>
    <name evidence="12" type="ORF">MAGMO_3327</name>
</gene>
<dbReference type="InterPro" id="IPR000132">
    <property type="entry name" value="Nitrilase/CN_hydratase_CS"/>
</dbReference>
<dbReference type="CDD" id="cd07570">
    <property type="entry name" value="GAT_Gln-NAD-synth"/>
    <property type="match status" value="1"/>
</dbReference>
<evidence type="ECO:0000256" key="8">
    <source>
        <dbReference type="PIRNR" id="PIRNR006630"/>
    </source>
</evidence>
<dbReference type="InterPro" id="IPR014729">
    <property type="entry name" value="Rossmann-like_a/b/a_fold"/>
</dbReference>
<keyword evidence="5 7" id="KW-0067">ATP-binding</keyword>
<dbReference type="Gene3D" id="3.40.50.620">
    <property type="entry name" value="HUPs"/>
    <property type="match status" value="1"/>
</dbReference>
<dbReference type="PANTHER" id="PTHR23090">
    <property type="entry name" value="NH 3 /GLUTAMINE-DEPENDENT NAD + SYNTHETASE"/>
    <property type="match status" value="1"/>
</dbReference>
<feature type="active site" description="Proton acceptor" evidence="9">
    <location>
        <position position="43"/>
    </location>
</feature>
<dbReference type="InterPro" id="IPR022310">
    <property type="entry name" value="NAD/GMP_synthase"/>
</dbReference>
<dbReference type="InterPro" id="IPR003694">
    <property type="entry name" value="NAD_synthase"/>
</dbReference>
<dbReference type="Pfam" id="PF00795">
    <property type="entry name" value="CN_hydrolase"/>
    <property type="match status" value="1"/>
</dbReference>
<feature type="binding site" evidence="7">
    <location>
        <position position="176"/>
    </location>
    <ligand>
        <name>L-glutamine</name>
        <dbReference type="ChEBI" id="CHEBI:58359"/>
    </ligand>
</feature>
<dbReference type="PROSITE" id="PS00920">
    <property type="entry name" value="NITRIL_CHT_1"/>
    <property type="match status" value="1"/>
</dbReference>
<evidence type="ECO:0000256" key="1">
    <source>
        <dbReference type="ARBA" id="ARBA00005188"/>
    </source>
</evidence>
<dbReference type="CDD" id="cd00553">
    <property type="entry name" value="NAD_synthase"/>
    <property type="match status" value="1"/>
</dbReference>
<dbReference type="GO" id="GO:0004359">
    <property type="term" value="F:glutaminase activity"/>
    <property type="evidence" value="ECO:0007669"/>
    <property type="project" value="InterPro"/>
</dbReference>
<dbReference type="PANTHER" id="PTHR23090:SF9">
    <property type="entry name" value="GLUTAMINE-DEPENDENT NAD(+) SYNTHETASE"/>
    <property type="match status" value="1"/>
</dbReference>
<comment type="similarity">
    <text evidence="2 7 8">In the C-terminal section; belongs to the NAD synthetase family.</text>
</comment>
<evidence type="ECO:0000256" key="9">
    <source>
        <dbReference type="PROSITE-ProRule" id="PRU10139"/>
    </source>
</evidence>
<dbReference type="InterPro" id="IPR014445">
    <property type="entry name" value="Gln-dep_NAD_synthase"/>
</dbReference>
<feature type="binding site" evidence="7">
    <location>
        <position position="431"/>
    </location>
    <ligand>
        <name>deamido-NAD(+)</name>
        <dbReference type="ChEBI" id="CHEBI:58437"/>
        <note>ligand shared between two neighboring subunits</note>
    </ligand>
</feature>
<comment type="pathway">
    <text evidence="1 7 8">Cofactor biosynthesis; NAD(+) biosynthesis; NAD(+) from deamido-NAD(+) (L-Gln route): step 1/1.</text>
</comment>
<accession>A0A1S7LMV1</accession>
<feature type="binding site" evidence="7">
    <location>
        <position position="119"/>
    </location>
    <ligand>
        <name>L-glutamine</name>
        <dbReference type="ChEBI" id="CHEBI:58359"/>
    </ligand>
</feature>
<feature type="active site" description="For glutaminase activity" evidence="7">
    <location>
        <position position="113"/>
    </location>
</feature>
<dbReference type="PIRSF" id="PIRSF006630">
    <property type="entry name" value="NADS_GAT"/>
    <property type="match status" value="1"/>
</dbReference>
<evidence type="ECO:0000256" key="6">
    <source>
        <dbReference type="ARBA" id="ARBA00023027"/>
    </source>
</evidence>
<dbReference type="UniPathway" id="UPA00253">
    <property type="reaction ID" value="UER00334"/>
</dbReference>
<dbReference type="FunFam" id="3.40.50.620:FF:000106">
    <property type="entry name" value="Glutamine-dependent NAD(+) synthetase"/>
    <property type="match status" value="1"/>
</dbReference>
<evidence type="ECO:0000313" key="12">
    <source>
        <dbReference type="EMBL" id="CRH07464.1"/>
    </source>
</evidence>
<dbReference type="Gene3D" id="3.60.110.10">
    <property type="entry name" value="Carbon-nitrogen hydrolase"/>
    <property type="match status" value="1"/>
</dbReference>
<dbReference type="NCBIfam" id="TIGR00552">
    <property type="entry name" value="nadE"/>
    <property type="match status" value="1"/>
</dbReference>
<dbReference type="InterPro" id="IPR036526">
    <property type="entry name" value="C-N_Hydrolase_sf"/>
</dbReference>